<dbReference type="SMART" id="SM00389">
    <property type="entry name" value="HOX"/>
    <property type="match status" value="1"/>
</dbReference>
<dbReference type="GO" id="GO:0000978">
    <property type="term" value="F:RNA polymerase II cis-regulatory region sequence-specific DNA binding"/>
    <property type="evidence" value="ECO:0007669"/>
    <property type="project" value="TreeGrafter"/>
</dbReference>
<dbReference type="InterPro" id="IPR046333">
    <property type="entry name" value="HXA10/ABDB-like"/>
</dbReference>
<dbReference type="InterPro" id="IPR017970">
    <property type="entry name" value="Homeobox_CS"/>
</dbReference>
<protein>
    <submittedName>
        <fullName evidence="8">Post2-like homeodomain-containing transcription factor</fullName>
    </submittedName>
</protein>
<evidence type="ECO:0000313" key="8">
    <source>
        <dbReference type="EMBL" id="BDA76926.1"/>
    </source>
</evidence>
<evidence type="ECO:0000256" key="1">
    <source>
        <dbReference type="ARBA" id="ARBA00004123"/>
    </source>
</evidence>
<gene>
    <name evidence="8" type="primary">Lv-post2.1</name>
</gene>
<evidence type="ECO:0000256" key="6">
    <source>
        <dbReference type="RuleBase" id="RU000682"/>
    </source>
</evidence>
<evidence type="ECO:0000256" key="5">
    <source>
        <dbReference type="ARBA" id="ARBA00023242"/>
    </source>
</evidence>
<dbReference type="PANTHER" id="PTHR45874:SF4">
    <property type="entry name" value="HOMEOBOX PROTEIN ABDOMINAL-B"/>
    <property type="match status" value="1"/>
</dbReference>
<dbReference type="Gene3D" id="1.10.10.60">
    <property type="entry name" value="Homeodomain-like"/>
    <property type="match status" value="1"/>
</dbReference>
<keyword evidence="5 6" id="KW-0539">Nucleus</keyword>
<dbReference type="AlphaFoldDB" id="A0A8D6P272"/>
<comment type="similarity">
    <text evidence="2">Belongs to the Abd-B homeobox family.</text>
</comment>
<dbReference type="InterPro" id="IPR020479">
    <property type="entry name" value="HD_metazoa"/>
</dbReference>
<dbReference type="GO" id="GO:0005634">
    <property type="term" value="C:nucleus"/>
    <property type="evidence" value="ECO:0007669"/>
    <property type="project" value="UniProtKB-SubCell"/>
</dbReference>
<reference evidence="8" key="2">
    <citation type="submission" date="2021-08" db="EMBL/GenBank/DDBJ databases">
        <title>A regeneration reference transcriptome for Lumbriculus variegatus.</title>
        <authorList>
            <person name="Zattara E.E."/>
            <person name="Bely A.E."/>
        </authorList>
    </citation>
    <scope>NUCLEOTIDE SEQUENCE</scope>
    <source>
        <strain evidence="8">ANN_LUMva</strain>
    </source>
</reference>
<dbReference type="Pfam" id="PF00046">
    <property type="entry name" value="Homeodomain"/>
    <property type="match status" value="1"/>
</dbReference>
<dbReference type="PRINTS" id="PR00024">
    <property type="entry name" value="HOMEOBOX"/>
</dbReference>
<keyword evidence="4 6" id="KW-0371">Homeobox</keyword>
<feature type="domain" description="Homeobox" evidence="7">
    <location>
        <begin position="192"/>
        <end position="254"/>
    </location>
</feature>
<dbReference type="InterPro" id="IPR009057">
    <property type="entry name" value="Homeodomain-like_sf"/>
</dbReference>
<evidence type="ECO:0000256" key="3">
    <source>
        <dbReference type="ARBA" id="ARBA00023125"/>
    </source>
</evidence>
<dbReference type="SUPFAM" id="SSF46689">
    <property type="entry name" value="Homeodomain-like"/>
    <property type="match status" value="1"/>
</dbReference>
<name>A0A8D6P272_9ANNE</name>
<organism evidence="8">
    <name type="scientific">Lumbriculus variegatus</name>
    <dbReference type="NCBI Taxonomy" id="61662"/>
    <lineage>
        <taxon>Eukaryota</taxon>
        <taxon>Metazoa</taxon>
        <taxon>Spiralia</taxon>
        <taxon>Lophotrochozoa</taxon>
        <taxon>Annelida</taxon>
        <taxon>Clitellata</taxon>
        <taxon>Oligochaeta</taxon>
        <taxon>Lumbriculida</taxon>
        <taxon>Lumbriculidae</taxon>
        <taxon>Lumbriculus</taxon>
    </lineage>
</organism>
<accession>A0A8D6P272</accession>
<sequence length="290" mass="33755">MISIKRCICDQFFTADRDQRRLHVSLQLPASFPTHWKENLTTAMAFSSVDAYPNTLGRNFNCWNYMADQIDTGKSFSSNISSAGTYFPSTYPSRTFSSSTGSSNITPPANSYLTPFSVMDCLEKNSDNYQSFPRSFSNWQPYSASSNISNPTNYCRGFFGDITDQVNHGFDSFNFQNQLDFQNMSETNQIKQRKKRKPYTRYQNMVLENEFVSTTYITRQKRWELSIQLHLTERQVKVWFQNRRMKSKKLKLRTNMLVKDSDAGICHSDSDDSQLNVYNRQTVKNERSFC</sequence>
<evidence type="ECO:0000259" key="7">
    <source>
        <dbReference type="SMART" id="SM00389"/>
    </source>
</evidence>
<dbReference type="GO" id="GO:0000981">
    <property type="term" value="F:DNA-binding transcription factor activity, RNA polymerase II-specific"/>
    <property type="evidence" value="ECO:0007669"/>
    <property type="project" value="InterPro"/>
</dbReference>
<dbReference type="PROSITE" id="PS00027">
    <property type="entry name" value="HOMEOBOX_1"/>
    <property type="match status" value="1"/>
</dbReference>
<reference evidence="8" key="1">
    <citation type="submission" date="2021-07" db="EMBL/GenBank/DDBJ databases">
        <authorList>
            <person name="Zattara E."/>
        </authorList>
    </citation>
    <scope>NUCLEOTIDE SEQUENCE</scope>
    <source>
        <strain evidence="8">ANN_LUMva</strain>
    </source>
</reference>
<dbReference type="CDD" id="cd00086">
    <property type="entry name" value="homeodomain"/>
    <property type="match status" value="1"/>
</dbReference>
<evidence type="ECO:0000256" key="2">
    <source>
        <dbReference type="ARBA" id="ARBA00006317"/>
    </source>
</evidence>
<dbReference type="PANTHER" id="PTHR45874">
    <property type="entry name" value="HOMEOBOX PROTEIN ABDOMINAL-B"/>
    <property type="match status" value="1"/>
</dbReference>
<proteinExistence type="evidence at transcript level"/>
<evidence type="ECO:0000256" key="4">
    <source>
        <dbReference type="ARBA" id="ARBA00023155"/>
    </source>
</evidence>
<keyword evidence="3 6" id="KW-0238">DNA-binding</keyword>
<dbReference type="EMBL" id="LC643480">
    <property type="protein sequence ID" value="BDA76926.1"/>
    <property type="molecule type" value="mRNA"/>
</dbReference>
<dbReference type="InterPro" id="IPR001356">
    <property type="entry name" value="HD"/>
</dbReference>
<comment type="subcellular location">
    <subcellularLocation>
        <location evidence="1 6">Nucleus</location>
    </subcellularLocation>
</comment>